<sequence length="155" mass="16297">MLTAYQPTSSSTSNSVSILASPMYQVYQGYHQAAFAKAKAAGLSNFFCFAPTASVGNYPRGCIGHPSVQGDQAIAAELEPFVKGVMGWKTQLSPIATSPFVSVTLEQASAAAGLMRPVILDVVTSKLLLVQNAFHLSGALSCSGLYIYISTSQPK</sequence>
<accession>A0AAW1Q239</accession>
<dbReference type="AlphaFoldDB" id="A0AAW1Q239"/>
<organism evidence="1 2">
    <name type="scientific">Apatococcus lobatus</name>
    <dbReference type="NCBI Taxonomy" id="904363"/>
    <lineage>
        <taxon>Eukaryota</taxon>
        <taxon>Viridiplantae</taxon>
        <taxon>Chlorophyta</taxon>
        <taxon>core chlorophytes</taxon>
        <taxon>Trebouxiophyceae</taxon>
        <taxon>Chlorellales</taxon>
        <taxon>Chlorellaceae</taxon>
        <taxon>Apatococcus</taxon>
    </lineage>
</organism>
<evidence type="ECO:0000313" key="2">
    <source>
        <dbReference type="Proteomes" id="UP001438707"/>
    </source>
</evidence>
<keyword evidence="2" id="KW-1185">Reference proteome</keyword>
<reference evidence="1 2" key="1">
    <citation type="journal article" date="2024" name="Nat. Commun.">
        <title>Phylogenomics reveals the evolutionary origins of lichenization in chlorophyte algae.</title>
        <authorList>
            <person name="Puginier C."/>
            <person name="Libourel C."/>
            <person name="Otte J."/>
            <person name="Skaloud P."/>
            <person name="Haon M."/>
            <person name="Grisel S."/>
            <person name="Petersen M."/>
            <person name="Berrin J.G."/>
            <person name="Delaux P.M."/>
            <person name="Dal Grande F."/>
            <person name="Keller J."/>
        </authorList>
    </citation>
    <scope>NUCLEOTIDE SEQUENCE [LARGE SCALE GENOMIC DNA]</scope>
    <source>
        <strain evidence="1 2">SAG 2145</strain>
    </source>
</reference>
<comment type="caution">
    <text evidence="1">The sequence shown here is derived from an EMBL/GenBank/DDBJ whole genome shotgun (WGS) entry which is preliminary data.</text>
</comment>
<dbReference type="EMBL" id="JALJOS010000084">
    <property type="protein sequence ID" value="KAK9816240.1"/>
    <property type="molecule type" value="Genomic_DNA"/>
</dbReference>
<dbReference type="Gene3D" id="3.40.50.1110">
    <property type="entry name" value="SGNH hydrolase"/>
    <property type="match status" value="1"/>
</dbReference>
<gene>
    <name evidence="1" type="ORF">WJX74_002444</name>
</gene>
<evidence type="ECO:0000313" key="1">
    <source>
        <dbReference type="EMBL" id="KAK9816240.1"/>
    </source>
</evidence>
<dbReference type="InterPro" id="IPR036514">
    <property type="entry name" value="SGNH_hydro_sf"/>
</dbReference>
<name>A0AAW1Q239_9CHLO</name>
<protein>
    <submittedName>
        <fullName evidence="1">Uncharacterized protein</fullName>
    </submittedName>
</protein>
<dbReference type="Proteomes" id="UP001438707">
    <property type="component" value="Unassembled WGS sequence"/>
</dbReference>
<proteinExistence type="predicted"/>